<organism evidence="1">
    <name type="scientific">Lepeophtheirus salmonis</name>
    <name type="common">Salmon louse</name>
    <name type="synonym">Caligus salmonis</name>
    <dbReference type="NCBI Taxonomy" id="72036"/>
    <lineage>
        <taxon>Eukaryota</taxon>
        <taxon>Metazoa</taxon>
        <taxon>Ecdysozoa</taxon>
        <taxon>Arthropoda</taxon>
        <taxon>Crustacea</taxon>
        <taxon>Multicrustacea</taxon>
        <taxon>Hexanauplia</taxon>
        <taxon>Copepoda</taxon>
        <taxon>Siphonostomatoida</taxon>
        <taxon>Caligidae</taxon>
        <taxon>Lepeophtheirus</taxon>
    </lineage>
</organism>
<dbReference type="AlphaFoldDB" id="A0A0K2TVZ8"/>
<sequence>MPSTTTSIKYSYHTQLEVAVKNICYISKLQTVTPPWRSYIFISWLAPY</sequence>
<protein>
    <submittedName>
        <fullName evidence="1">Uncharacterized protein</fullName>
    </submittedName>
</protein>
<proteinExistence type="predicted"/>
<evidence type="ECO:0000313" key="1">
    <source>
        <dbReference type="EMBL" id="CDW30000.1"/>
    </source>
</evidence>
<reference evidence="1" key="1">
    <citation type="submission" date="2014-05" db="EMBL/GenBank/DDBJ databases">
        <authorList>
            <person name="Chronopoulou M."/>
        </authorList>
    </citation>
    <scope>NUCLEOTIDE SEQUENCE</scope>
    <source>
        <tissue evidence="1">Whole organism</tissue>
    </source>
</reference>
<name>A0A0K2TVZ8_LEPSM</name>
<accession>A0A0K2TVZ8</accession>
<dbReference type="EMBL" id="HACA01012639">
    <property type="protein sequence ID" value="CDW30000.1"/>
    <property type="molecule type" value="Transcribed_RNA"/>
</dbReference>